<dbReference type="Gene3D" id="1.20.120.160">
    <property type="entry name" value="HPT domain"/>
    <property type="match status" value="1"/>
</dbReference>
<dbReference type="STRING" id="27342.A0A0H2R5B0"/>
<dbReference type="InterPro" id="IPR045871">
    <property type="entry name" value="AHP1-5/YPD1"/>
</dbReference>
<name>A0A0H2R5B0_9AGAM</name>
<dbReference type="PANTHER" id="PTHR28242">
    <property type="entry name" value="PHOSPHORELAY INTERMEDIATE PROTEIN YPD1"/>
    <property type="match status" value="1"/>
</dbReference>
<dbReference type="InterPro" id="IPR008207">
    <property type="entry name" value="Sig_transdc_His_kin_Hpt_dom"/>
</dbReference>
<dbReference type="SUPFAM" id="SSF47226">
    <property type="entry name" value="Histidine-containing phosphotransfer domain, HPT domain"/>
    <property type="match status" value="1"/>
</dbReference>
<dbReference type="AlphaFoldDB" id="A0A0H2R5B0"/>
<dbReference type="GO" id="GO:0005737">
    <property type="term" value="C:cytoplasm"/>
    <property type="evidence" value="ECO:0007669"/>
    <property type="project" value="TreeGrafter"/>
</dbReference>
<dbReference type="PANTHER" id="PTHR28242:SF52">
    <property type="entry name" value="PHOSPHORELAY INTERMEDIATE PROTEIN YPD1"/>
    <property type="match status" value="1"/>
</dbReference>
<dbReference type="CDD" id="cd00088">
    <property type="entry name" value="HPT"/>
    <property type="match status" value="1"/>
</dbReference>
<accession>A0A0H2R5B0</accession>
<dbReference type="EMBL" id="KQ086169">
    <property type="protein sequence ID" value="KLO06965.1"/>
    <property type="molecule type" value="Genomic_DNA"/>
</dbReference>
<keyword evidence="4" id="KW-1185">Reference proteome</keyword>
<dbReference type="PROSITE" id="PS50894">
    <property type="entry name" value="HPT"/>
    <property type="match status" value="1"/>
</dbReference>
<proteinExistence type="predicted"/>
<dbReference type="Proteomes" id="UP000053477">
    <property type="component" value="Unassembled WGS sequence"/>
</dbReference>
<keyword evidence="3" id="KW-0418">Kinase</keyword>
<protein>
    <submittedName>
        <fullName evidence="3">Histidine kinase, phosphotransfer Hpt</fullName>
    </submittedName>
</protein>
<dbReference type="InterPro" id="IPR036641">
    <property type="entry name" value="HPT_dom_sf"/>
</dbReference>
<keyword evidence="3" id="KW-0808">Transferase</keyword>
<dbReference type="OrthoDB" id="1673781at2759"/>
<dbReference type="GO" id="GO:0043424">
    <property type="term" value="F:protein histidine kinase binding"/>
    <property type="evidence" value="ECO:0007669"/>
    <property type="project" value="InterPro"/>
</dbReference>
<dbReference type="Pfam" id="PF01627">
    <property type="entry name" value="Hpt"/>
    <property type="match status" value="1"/>
</dbReference>
<evidence type="ECO:0000313" key="4">
    <source>
        <dbReference type="Proteomes" id="UP000053477"/>
    </source>
</evidence>
<feature type="modified residue" description="Phosphohistidine" evidence="1">
    <location>
        <position position="52"/>
    </location>
</feature>
<organism evidence="3 4">
    <name type="scientific">Schizopora paradoxa</name>
    <dbReference type="NCBI Taxonomy" id="27342"/>
    <lineage>
        <taxon>Eukaryota</taxon>
        <taxon>Fungi</taxon>
        <taxon>Dikarya</taxon>
        <taxon>Basidiomycota</taxon>
        <taxon>Agaricomycotina</taxon>
        <taxon>Agaricomycetes</taxon>
        <taxon>Hymenochaetales</taxon>
        <taxon>Schizoporaceae</taxon>
        <taxon>Schizopora</taxon>
    </lineage>
</organism>
<sequence>ETFNQILELDEEADREFSSQMAEQFCLQARNTIEEMKSAYRDELRPLGSLGHFLKGSSAAVGAKRVQELCERAQHYGNCRDEEKDEDLTPEEVLERFDPLLNDLETEIKQAETWLVGWYKNLKPSVVLNIDGAVAD</sequence>
<gene>
    <name evidence="3" type="ORF">SCHPADRAFT_837333</name>
</gene>
<dbReference type="GO" id="GO:0000160">
    <property type="term" value="P:phosphorelay signal transduction system"/>
    <property type="evidence" value="ECO:0007669"/>
    <property type="project" value="InterPro"/>
</dbReference>
<keyword evidence="1" id="KW-0597">Phosphoprotein</keyword>
<evidence type="ECO:0000259" key="2">
    <source>
        <dbReference type="PROSITE" id="PS50894"/>
    </source>
</evidence>
<dbReference type="GO" id="GO:0005634">
    <property type="term" value="C:nucleus"/>
    <property type="evidence" value="ECO:0007669"/>
    <property type="project" value="TreeGrafter"/>
</dbReference>
<evidence type="ECO:0000313" key="3">
    <source>
        <dbReference type="EMBL" id="KLO06965.1"/>
    </source>
</evidence>
<dbReference type="InParanoid" id="A0A0H2R5B0"/>
<dbReference type="GO" id="GO:0009927">
    <property type="term" value="F:histidine phosphotransfer kinase activity"/>
    <property type="evidence" value="ECO:0007669"/>
    <property type="project" value="InterPro"/>
</dbReference>
<feature type="domain" description="HPt" evidence="2">
    <location>
        <begin position="14"/>
        <end position="114"/>
    </location>
</feature>
<reference evidence="3 4" key="1">
    <citation type="submission" date="2015-04" db="EMBL/GenBank/DDBJ databases">
        <title>Complete genome sequence of Schizopora paradoxa KUC8140, a cosmopolitan wood degrader in East Asia.</title>
        <authorList>
            <consortium name="DOE Joint Genome Institute"/>
            <person name="Min B."/>
            <person name="Park H."/>
            <person name="Jang Y."/>
            <person name="Kim J.-J."/>
            <person name="Kim K.H."/>
            <person name="Pangilinan J."/>
            <person name="Lipzen A."/>
            <person name="Riley R."/>
            <person name="Grigoriev I.V."/>
            <person name="Spatafora J.W."/>
            <person name="Choi I.-G."/>
        </authorList>
    </citation>
    <scope>NUCLEOTIDE SEQUENCE [LARGE SCALE GENOMIC DNA]</scope>
    <source>
        <strain evidence="3 4">KUC8140</strain>
    </source>
</reference>
<evidence type="ECO:0000256" key="1">
    <source>
        <dbReference type="PROSITE-ProRule" id="PRU00110"/>
    </source>
</evidence>
<feature type="non-terminal residue" evidence="3">
    <location>
        <position position="1"/>
    </location>
</feature>